<gene>
    <name evidence="1" type="ORF">UCREL1_2674</name>
</gene>
<evidence type="ECO:0000313" key="1">
    <source>
        <dbReference type="EMBL" id="EMR70279.1"/>
    </source>
</evidence>
<reference evidence="2" key="1">
    <citation type="journal article" date="2013" name="Genome Announc.">
        <title>Draft genome sequence of the grapevine dieback fungus Eutypa lata UCR-EL1.</title>
        <authorList>
            <person name="Blanco-Ulate B."/>
            <person name="Rolshausen P.E."/>
            <person name="Cantu D."/>
        </authorList>
    </citation>
    <scope>NUCLEOTIDE SEQUENCE [LARGE SCALE GENOMIC DNA]</scope>
    <source>
        <strain evidence="2">UCR-EL1</strain>
    </source>
</reference>
<dbReference type="KEGG" id="ela:UCREL1_2674"/>
<accession>M7SUP1</accession>
<dbReference type="AlphaFoldDB" id="M7SUP1"/>
<dbReference type="EMBL" id="KB705891">
    <property type="protein sequence ID" value="EMR70279.1"/>
    <property type="molecule type" value="Genomic_DNA"/>
</dbReference>
<keyword evidence="2" id="KW-1185">Reference proteome</keyword>
<name>M7SUP1_EUTLA</name>
<organism evidence="1 2">
    <name type="scientific">Eutypa lata (strain UCR-EL1)</name>
    <name type="common">Grapevine dieback disease fungus</name>
    <name type="synonym">Eutypa armeniacae</name>
    <dbReference type="NCBI Taxonomy" id="1287681"/>
    <lineage>
        <taxon>Eukaryota</taxon>
        <taxon>Fungi</taxon>
        <taxon>Dikarya</taxon>
        <taxon>Ascomycota</taxon>
        <taxon>Pezizomycotina</taxon>
        <taxon>Sordariomycetes</taxon>
        <taxon>Xylariomycetidae</taxon>
        <taxon>Xylariales</taxon>
        <taxon>Diatrypaceae</taxon>
        <taxon>Eutypa</taxon>
    </lineage>
</organism>
<sequence length="111" mass="12464">MTPHATKPFYSTSQVHPTYLPTLHKSGRIEKRLAVAAVAAVGVGYGIKKYKEHQIEREEQHARSMHEMEKHRRSEAMMDAYGDRSSLDSLEAAIKAYDSQQLSTTSATTTK</sequence>
<dbReference type="HOGENOM" id="CLU_158824_0_0_1"/>
<dbReference type="eggNOG" id="ENOG502SZDW">
    <property type="taxonomic scope" value="Eukaryota"/>
</dbReference>
<dbReference type="Proteomes" id="UP000012174">
    <property type="component" value="Unassembled WGS sequence"/>
</dbReference>
<protein>
    <submittedName>
        <fullName evidence="1">Uncharacterized protein</fullName>
    </submittedName>
</protein>
<dbReference type="OrthoDB" id="4338954at2759"/>
<evidence type="ECO:0000313" key="2">
    <source>
        <dbReference type="Proteomes" id="UP000012174"/>
    </source>
</evidence>
<proteinExistence type="predicted"/>
<dbReference type="STRING" id="1287681.M7SUP1"/>
<dbReference type="OMA" id="YREAQMQ"/>